<dbReference type="Pfam" id="PF13511">
    <property type="entry name" value="DUF4124"/>
    <property type="match status" value="1"/>
</dbReference>
<feature type="signal peptide" evidence="1">
    <location>
        <begin position="1"/>
        <end position="19"/>
    </location>
</feature>
<organism evidence="3 4">
    <name type="scientific">Tolumonas osonensis</name>
    <dbReference type="NCBI Taxonomy" id="675874"/>
    <lineage>
        <taxon>Bacteria</taxon>
        <taxon>Pseudomonadati</taxon>
        <taxon>Pseudomonadota</taxon>
        <taxon>Gammaproteobacteria</taxon>
        <taxon>Aeromonadales</taxon>
        <taxon>Aeromonadaceae</taxon>
        <taxon>Tolumonas</taxon>
    </lineage>
</organism>
<evidence type="ECO:0000313" key="4">
    <source>
        <dbReference type="Proteomes" id="UP000585721"/>
    </source>
</evidence>
<protein>
    <recommendedName>
        <fullName evidence="2">DUF4124 domain-containing protein</fullName>
    </recommendedName>
</protein>
<name>A0A841GHU0_9GAMM</name>
<feature type="domain" description="DUF4124" evidence="2">
    <location>
        <begin position="20"/>
        <end position="66"/>
    </location>
</feature>
<dbReference type="Proteomes" id="UP000585721">
    <property type="component" value="Unassembled WGS sequence"/>
</dbReference>
<sequence length="180" mass="19597">MQRLSGIWLALGLSWAVQAAEENTAIYYWTDANGVTHFSDRPVAGKPAQTMQVEISNPPVNNPNPVPETPTAAEPAVSSVSYTLSITSPLMEETIRDGEGKFTVSNQLTPALLPDDDAAALFIYVDSSRYPCDTATLSCQVQDLDRGAHQLRTELIAQTGKVLASSETITIYLFRPRAIR</sequence>
<keyword evidence="1" id="KW-0732">Signal</keyword>
<proteinExistence type="predicted"/>
<comment type="caution">
    <text evidence="3">The sequence shown here is derived from an EMBL/GenBank/DDBJ whole genome shotgun (WGS) entry which is preliminary data.</text>
</comment>
<feature type="chain" id="PRO_5032891779" description="DUF4124 domain-containing protein" evidence="1">
    <location>
        <begin position="20"/>
        <end position="180"/>
    </location>
</feature>
<dbReference type="RefSeq" id="WP_188025257.1">
    <property type="nucleotide sequence ID" value="NZ_JACHGR010000001.1"/>
</dbReference>
<accession>A0A841GHU0</accession>
<evidence type="ECO:0000259" key="2">
    <source>
        <dbReference type="Pfam" id="PF13511"/>
    </source>
</evidence>
<dbReference type="InterPro" id="IPR025392">
    <property type="entry name" value="DUF4124"/>
</dbReference>
<keyword evidence="4" id="KW-1185">Reference proteome</keyword>
<gene>
    <name evidence="3" type="ORF">HNR75_000315</name>
</gene>
<dbReference type="EMBL" id="JACHGR010000001">
    <property type="protein sequence ID" value="MBB6054450.1"/>
    <property type="molecule type" value="Genomic_DNA"/>
</dbReference>
<reference evidence="3 4" key="1">
    <citation type="submission" date="2020-08" db="EMBL/GenBank/DDBJ databases">
        <title>Genomic Encyclopedia of Type Strains, Phase IV (KMG-IV): sequencing the most valuable type-strain genomes for metagenomic binning, comparative biology and taxonomic classification.</title>
        <authorList>
            <person name="Goeker M."/>
        </authorList>
    </citation>
    <scope>NUCLEOTIDE SEQUENCE [LARGE SCALE GENOMIC DNA]</scope>
    <source>
        <strain evidence="3 4">DSM 22975</strain>
    </source>
</reference>
<evidence type="ECO:0000313" key="3">
    <source>
        <dbReference type="EMBL" id="MBB6054450.1"/>
    </source>
</evidence>
<dbReference type="AlphaFoldDB" id="A0A841GHU0"/>
<evidence type="ECO:0000256" key="1">
    <source>
        <dbReference type="SAM" id="SignalP"/>
    </source>
</evidence>